<keyword evidence="9" id="KW-0539">Nucleus</keyword>
<feature type="transmembrane region" description="Helical" evidence="10">
    <location>
        <begin position="310"/>
        <end position="334"/>
    </location>
</feature>
<evidence type="ECO:0000313" key="13">
    <source>
        <dbReference type="RefSeq" id="XP_014670710.1"/>
    </source>
</evidence>
<dbReference type="PANTHER" id="PTHR13416:SF2">
    <property type="entry name" value="TRANSMEMBRANE PROTEIN 43"/>
    <property type="match status" value="1"/>
</dbReference>
<dbReference type="Pfam" id="PF07787">
    <property type="entry name" value="TMEM43"/>
    <property type="match status" value="1"/>
</dbReference>
<evidence type="ECO:0000256" key="4">
    <source>
        <dbReference type="ARBA" id="ARBA00006627"/>
    </source>
</evidence>
<dbReference type="InterPro" id="IPR012430">
    <property type="entry name" value="TMEM43_fam"/>
</dbReference>
<keyword evidence="7 10" id="KW-1133">Transmembrane helix</keyword>
<reference evidence="12 13" key="1">
    <citation type="submission" date="2025-05" db="UniProtKB">
        <authorList>
            <consortium name="RefSeq"/>
        </authorList>
    </citation>
    <scope>IDENTIFICATION</scope>
</reference>
<proteinExistence type="inferred from homology"/>
<keyword evidence="5 10" id="KW-0812">Transmembrane</keyword>
<evidence type="ECO:0000256" key="9">
    <source>
        <dbReference type="ARBA" id="ARBA00023242"/>
    </source>
</evidence>
<evidence type="ECO:0000313" key="11">
    <source>
        <dbReference type="Proteomes" id="UP000695022"/>
    </source>
</evidence>
<feature type="transmembrane region" description="Helical" evidence="10">
    <location>
        <begin position="31"/>
        <end position="50"/>
    </location>
</feature>
<evidence type="ECO:0000256" key="6">
    <source>
        <dbReference type="ARBA" id="ARBA00022824"/>
    </source>
</evidence>
<protein>
    <submittedName>
        <fullName evidence="12 13">Transmembrane protein 43-like</fullName>
    </submittedName>
</protein>
<sequence length="348" mass="38961">MTDHFAPEKTTVTTEEDDDEDDFFARVRRSVAAVPLGLLLIAIGVGLLFWNEGRAVGTARSLEEALSLVRPLRSHEVAVEEYDGKLIHLVAPLRTKVWLSDPAYNVELSAVKLKRTVEMYQWVEEEHTREADDGREVIRETSYSYSKKWMEELVRSASFDSPHLHKNPKQMAVTSAEYRAPAAYAGAFQLSDGLVNRINNFKVLKSLKLPQGSDAKVTKGYFYHGEAPLSPAIGDVRVQFLYAGLLMIKFKLGPRDSVSVLAKQAGLRLVPYHTRAGDVLELLAIGELSAADMISLERAYNMKLTWGLRALGWFLQFLGFTCMTTIITELLSWLPLVRDFIKASASPP</sequence>
<evidence type="ECO:0000256" key="2">
    <source>
        <dbReference type="ARBA" id="ARBA00004259"/>
    </source>
</evidence>
<dbReference type="RefSeq" id="XP_014670709.1">
    <property type="nucleotide sequence ID" value="XM_014815223.1"/>
</dbReference>
<keyword evidence="11" id="KW-1185">Reference proteome</keyword>
<dbReference type="GeneID" id="106811554"/>
<keyword evidence="8 10" id="KW-0472">Membrane</keyword>
<accession>A0ABM1EET9</accession>
<comment type="subcellular location">
    <subcellularLocation>
        <location evidence="1">Endomembrane system</location>
        <topology evidence="1">Multi-pass membrane protein</topology>
    </subcellularLocation>
    <subcellularLocation>
        <location evidence="3">Endoplasmic reticulum membrane</location>
    </subcellularLocation>
    <subcellularLocation>
        <location evidence="2">Nucleus envelope</location>
    </subcellularLocation>
</comment>
<evidence type="ECO:0000256" key="10">
    <source>
        <dbReference type="SAM" id="Phobius"/>
    </source>
</evidence>
<evidence type="ECO:0000256" key="1">
    <source>
        <dbReference type="ARBA" id="ARBA00004127"/>
    </source>
</evidence>
<evidence type="ECO:0000256" key="7">
    <source>
        <dbReference type="ARBA" id="ARBA00022989"/>
    </source>
</evidence>
<evidence type="ECO:0000256" key="8">
    <source>
        <dbReference type="ARBA" id="ARBA00023136"/>
    </source>
</evidence>
<keyword evidence="6" id="KW-0256">Endoplasmic reticulum</keyword>
<evidence type="ECO:0000256" key="3">
    <source>
        <dbReference type="ARBA" id="ARBA00004586"/>
    </source>
</evidence>
<dbReference type="RefSeq" id="XP_014670710.1">
    <property type="nucleotide sequence ID" value="XM_014815224.1"/>
</dbReference>
<name>A0ABM1EET9_PRICU</name>
<dbReference type="PANTHER" id="PTHR13416">
    <property type="match status" value="1"/>
</dbReference>
<evidence type="ECO:0000313" key="12">
    <source>
        <dbReference type="RefSeq" id="XP_014670709.1"/>
    </source>
</evidence>
<comment type="similarity">
    <text evidence="4">Belongs to the TMEM43 family.</text>
</comment>
<evidence type="ECO:0000256" key="5">
    <source>
        <dbReference type="ARBA" id="ARBA00022692"/>
    </source>
</evidence>
<gene>
    <name evidence="12 13" type="primary">LOC106811554</name>
</gene>
<dbReference type="Proteomes" id="UP000695022">
    <property type="component" value="Unplaced"/>
</dbReference>
<organism evidence="11 13">
    <name type="scientific">Priapulus caudatus</name>
    <name type="common">Priapulid worm</name>
    <dbReference type="NCBI Taxonomy" id="37621"/>
    <lineage>
        <taxon>Eukaryota</taxon>
        <taxon>Metazoa</taxon>
        <taxon>Ecdysozoa</taxon>
        <taxon>Scalidophora</taxon>
        <taxon>Priapulida</taxon>
        <taxon>Priapulimorpha</taxon>
        <taxon>Priapulimorphida</taxon>
        <taxon>Priapulidae</taxon>
        <taxon>Priapulus</taxon>
    </lineage>
</organism>